<dbReference type="Pfam" id="PF17919">
    <property type="entry name" value="RT_RNaseH_2"/>
    <property type="match status" value="1"/>
</dbReference>
<feature type="domain" description="Integrase catalytic" evidence="2">
    <location>
        <begin position="427"/>
        <end position="584"/>
    </location>
</feature>
<dbReference type="SUPFAM" id="SSF53098">
    <property type="entry name" value="Ribonuclease H-like"/>
    <property type="match status" value="1"/>
</dbReference>
<dbReference type="GO" id="GO:0003676">
    <property type="term" value="F:nucleic acid binding"/>
    <property type="evidence" value="ECO:0007669"/>
    <property type="project" value="InterPro"/>
</dbReference>
<dbReference type="FunFam" id="1.10.340.70:FF:000001">
    <property type="entry name" value="Retrovirus-related Pol polyprotein from transposon gypsy-like Protein"/>
    <property type="match status" value="1"/>
</dbReference>
<name>A0A4W5KFS6_9TELE</name>
<reference evidence="3" key="2">
    <citation type="submission" date="2025-08" db="UniProtKB">
        <authorList>
            <consortium name="Ensembl"/>
        </authorList>
    </citation>
    <scope>IDENTIFICATION</scope>
</reference>
<dbReference type="InterPro" id="IPR012337">
    <property type="entry name" value="RNaseH-like_sf"/>
</dbReference>
<reference evidence="3" key="3">
    <citation type="submission" date="2025-09" db="UniProtKB">
        <authorList>
            <consortium name="Ensembl"/>
        </authorList>
    </citation>
    <scope>IDENTIFICATION</scope>
</reference>
<sequence length="677" mass="78379">MEESLEGIRDRICIPYLDEVLIFSQSFEQHVEDVRQVLRQQKKWGIKLRADKCDLFKVAMQSGQALPHQKVIWEDAHQRALEHLLSVLTNPPVLAYPDFKEPFILHVDASEEGLGGVLYQRQSGKLRVIGYGSRTLTQAERNYHLHSGKLEFLALKWAVTERFRDYLFYAPSVTVYSDNNPLTYVLTTARLNATGHRWVAELSDFNLTLKYRPGKVNTDADFLSRSPLHAEHYMEECTEKHSPETIKATLNNVQTQQNDGVTWISTVTLRPSVQDELSWWGGTVTDRLSPHDIMQAQLKDAAVSRILELKSQRTKPKPTECQQESYKVKQLLKEWNRLHVSPDGLLQRKTQKRTQVVVPSQYRTLIYKYLHTEMAHLGTERVLNLARERFYWPRMQHDIEHFITKVCKCIKQKKPSVITRAPMQHVRATAPFEMISIDYVHLEKSRGGYEYILVILDNFTKFAQAYPTRNKSGKTAAKKLFEDFFPKFGFVSKIHHDQGKEFENQLFRALQNCTGIANSRTSPYHPQGNPVERFNRTLLSMLRTLDEEKKANWGDYLNKVIHAYNCTTSDATGFSPYFLLFGRAPLLPVDLVFGLQIKEQEKSYQDYAKKWQQQMAEAYDIASRNMEKSAAKGKAYYDRKKMSSVLVSGDRVLVRNMSERGGPGKLRSHWEDQIHVV</sequence>
<dbReference type="PANTHER" id="PTHR37984">
    <property type="entry name" value="PROTEIN CBG26694"/>
    <property type="match status" value="1"/>
</dbReference>
<dbReference type="CDD" id="cd09274">
    <property type="entry name" value="RNase_HI_RT_Ty3"/>
    <property type="match status" value="1"/>
</dbReference>
<dbReference type="AlphaFoldDB" id="A0A4W5KFS6"/>
<dbReference type="InterPro" id="IPR036397">
    <property type="entry name" value="RNaseH_sf"/>
</dbReference>
<dbReference type="STRING" id="62062.ENSHHUP00000015878"/>
<dbReference type="PANTHER" id="PTHR37984:SF15">
    <property type="entry name" value="INTEGRASE CATALYTIC DOMAIN-CONTAINING PROTEIN"/>
    <property type="match status" value="1"/>
</dbReference>
<dbReference type="FunFam" id="3.30.420.10:FF:000032">
    <property type="entry name" value="Retrovirus-related Pol polyprotein from transposon 297-like Protein"/>
    <property type="match status" value="1"/>
</dbReference>
<dbReference type="InterPro" id="IPR043502">
    <property type="entry name" value="DNA/RNA_pol_sf"/>
</dbReference>
<accession>A0A4W5KFS6</accession>
<dbReference type="InterPro" id="IPR041577">
    <property type="entry name" value="RT_RNaseH_2"/>
</dbReference>
<dbReference type="Pfam" id="PF17921">
    <property type="entry name" value="Integrase_H2C2"/>
    <property type="match status" value="1"/>
</dbReference>
<evidence type="ECO:0000259" key="2">
    <source>
        <dbReference type="PROSITE" id="PS50994"/>
    </source>
</evidence>
<dbReference type="Ensembl" id="ENSHHUT00000016438.1">
    <property type="protein sequence ID" value="ENSHHUP00000015878.1"/>
    <property type="gene ID" value="ENSHHUG00000009882.1"/>
</dbReference>
<organism evidence="3 4">
    <name type="scientific">Hucho hucho</name>
    <name type="common">huchen</name>
    <dbReference type="NCBI Taxonomy" id="62062"/>
    <lineage>
        <taxon>Eukaryota</taxon>
        <taxon>Metazoa</taxon>
        <taxon>Chordata</taxon>
        <taxon>Craniata</taxon>
        <taxon>Vertebrata</taxon>
        <taxon>Euteleostomi</taxon>
        <taxon>Actinopterygii</taxon>
        <taxon>Neopterygii</taxon>
        <taxon>Teleostei</taxon>
        <taxon>Protacanthopterygii</taxon>
        <taxon>Salmoniformes</taxon>
        <taxon>Salmonidae</taxon>
        <taxon>Salmoninae</taxon>
        <taxon>Hucho</taxon>
    </lineage>
</organism>
<dbReference type="Gene3D" id="3.10.20.370">
    <property type="match status" value="1"/>
</dbReference>
<dbReference type="GO" id="GO:0015074">
    <property type="term" value="P:DNA integration"/>
    <property type="evidence" value="ECO:0007669"/>
    <property type="project" value="InterPro"/>
</dbReference>
<dbReference type="SUPFAM" id="SSF56672">
    <property type="entry name" value="DNA/RNA polymerases"/>
    <property type="match status" value="1"/>
</dbReference>
<dbReference type="InterPro" id="IPR001584">
    <property type="entry name" value="Integrase_cat-core"/>
</dbReference>
<reference evidence="4" key="1">
    <citation type="submission" date="2018-06" db="EMBL/GenBank/DDBJ databases">
        <title>Genome assembly of Danube salmon.</title>
        <authorList>
            <person name="Macqueen D.J."/>
            <person name="Gundappa M.K."/>
        </authorList>
    </citation>
    <scope>NUCLEOTIDE SEQUENCE [LARGE SCALE GENOMIC DNA]</scope>
</reference>
<dbReference type="Gene3D" id="3.30.70.270">
    <property type="match status" value="1"/>
</dbReference>
<evidence type="ECO:0000256" key="1">
    <source>
        <dbReference type="ARBA" id="ARBA00039658"/>
    </source>
</evidence>
<dbReference type="Pfam" id="PF00665">
    <property type="entry name" value="rve"/>
    <property type="match status" value="1"/>
</dbReference>
<evidence type="ECO:0000313" key="4">
    <source>
        <dbReference type="Proteomes" id="UP000314982"/>
    </source>
</evidence>
<evidence type="ECO:0000313" key="3">
    <source>
        <dbReference type="Ensembl" id="ENSHHUP00000015878.1"/>
    </source>
</evidence>
<dbReference type="Gene3D" id="1.10.340.70">
    <property type="match status" value="1"/>
</dbReference>
<dbReference type="FunFam" id="3.10.20.370:FF:000001">
    <property type="entry name" value="Retrovirus-related Pol polyprotein from transposon 17.6-like protein"/>
    <property type="match status" value="1"/>
</dbReference>
<dbReference type="InterPro" id="IPR050951">
    <property type="entry name" value="Retrovirus_Pol_polyprotein"/>
</dbReference>
<dbReference type="PROSITE" id="PS50994">
    <property type="entry name" value="INTEGRASE"/>
    <property type="match status" value="1"/>
</dbReference>
<dbReference type="Gene3D" id="3.30.420.10">
    <property type="entry name" value="Ribonuclease H-like superfamily/Ribonuclease H"/>
    <property type="match status" value="1"/>
</dbReference>
<dbReference type="GeneTree" id="ENSGT01000000214408"/>
<proteinExistence type="predicted"/>
<dbReference type="Proteomes" id="UP000314982">
    <property type="component" value="Unassembled WGS sequence"/>
</dbReference>
<keyword evidence="4" id="KW-1185">Reference proteome</keyword>
<dbReference type="InterPro" id="IPR041588">
    <property type="entry name" value="Integrase_H2C2"/>
</dbReference>
<protein>
    <recommendedName>
        <fullName evidence="1">Gypsy retrotransposon integrase-like protein 1</fullName>
    </recommendedName>
</protein>
<dbReference type="InterPro" id="IPR043128">
    <property type="entry name" value="Rev_trsase/Diguanyl_cyclase"/>
</dbReference>